<name>A0A345RK26_9PSED</name>
<dbReference type="NCBIfam" id="TIGR01730">
    <property type="entry name" value="RND_mfp"/>
    <property type="match status" value="1"/>
</dbReference>
<dbReference type="PANTHER" id="PTHR30469:SF29">
    <property type="entry name" value="BLR2860 PROTEIN"/>
    <property type="match status" value="1"/>
</dbReference>
<dbReference type="Gene3D" id="2.40.30.170">
    <property type="match status" value="1"/>
</dbReference>
<evidence type="ECO:0000256" key="3">
    <source>
        <dbReference type="SAM" id="Coils"/>
    </source>
</evidence>
<gene>
    <name evidence="6" type="ORF">DLD99_03900</name>
</gene>
<accession>A0A345RK26</accession>
<evidence type="ECO:0000313" key="6">
    <source>
        <dbReference type="EMBL" id="AXI59642.1"/>
    </source>
</evidence>
<evidence type="ECO:0000256" key="1">
    <source>
        <dbReference type="ARBA" id="ARBA00009477"/>
    </source>
</evidence>
<dbReference type="RefSeq" id="WP_085713201.1">
    <property type="nucleotide sequence ID" value="NZ_CP029608.1"/>
</dbReference>
<protein>
    <submittedName>
        <fullName evidence="6">Efflux RND transporter periplasmic adaptor subunit</fullName>
    </submittedName>
</protein>
<dbReference type="Gene3D" id="2.40.50.100">
    <property type="match status" value="1"/>
</dbReference>
<dbReference type="Gene3D" id="2.40.420.20">
    <property type="match status" value="1"/>
</dbReference>
<organism evidence="6 7">
    <name type="scientific">Pseudomonas kribbensis</name>
    <dbReference type="NCBI Taxonomy" id="1628086"/>
    <lineage>
        <taxon>Bacteria</taxon>
        <taxon>Pseudomonadati</taxon>
        <taxon>Pseudomonadota</taxon>
        <taxon>Gammaproteobacteria</taxon>
        <taxon>Pseudomonadales</taxon>
        <taxon>Pseudomonadaceae</taxon>
        <taxon>Pseudomonas</taxon>
    </lineage>
</organism>
<dbReference type="Pfam" id="PF25954">
    <property type="entry name" value="Beta-barrel_RND_2"/>
    <property type="match status" value="1"/>
</dbReference>
<proteinExistence type="inferred from homology"/>
<keyword evidence="2 3" id="KW-0175">Coiled coil</keyword>
<dbReference type="PANTHER" id="PTHR30469">
    <property type="entry name" value="MULTIDRUG RESISTANCE PROTEIN MDTA"/>
    <property type="match status" value="1"/>
</dbReference>
<feature type="coiled-coil region" evidence="3">
    <location>
        <begin position="109"/>
        <end position="160"/>
    </location>
</feature>
<dbReference type="FunFam" id="2.40.30.170:FF:000010">
    <property type="entry name" value="Efflux RND transporter periplasmic adaptor subunit"/>
    <property type="match status" value="1"/>
</dbReference>
<feature type="domain" description="CusB-like beta-barrel" evidence="5">
    <location>
        <begin position="202"/>
        <end position="273"/>
    </location>
</feature>
<dbReference type="GO" id="GO:0015562">
    <property type="term" value="F:efflux transmembrane transporter activity"/>
    <property type="evidence" value="ECO:0007669"/>
    <property type="project" value="TreeGrafter"/>
</dbReference>
<comment type="similarity">
    <text evidence="1">Belongs to the membrane fusion protein (MFP) (TC 8.A.1) family.</text>
</comment>
<evidence type="ECO:0000313" key="7">
    <source>
        <dbReference type="Proteomes" id="UP000253720"/>
    </source>
</evidence>
<dbReference type="KEGG" id="pke:DLD99_03900"/>
<keyword evidence="7" id="KW-1185">Reference proteome</keyword>
<evidence type="ECO:0000256" key="2">
    <source>
        <dbReference type="ARBA" id="ARBA00023054"/>
    </source>
</evidence>
<sequence>MLARNIIKSLIFIVLVVVLSAALGWRFWSPPPAAAEQRIPSTRVGLAVVKKQPYTYYLEAIGKLEAQRQVLVSAEVSGKVVDIDFESGDEVKAGQVLLKLNDAPEQGELVRLKGEYESAKAQFARVQELAKTGAESRRAFDSARAQYDAAKGDMERMQAQIAQRHIRAPFAGTLGIRQAHLGQYLQAGSAVATLTDPGLLRVNFTLAERDGSQVQLGQTVQAKVDAWGDVTFAGKIVAVDPQINQSHTINVQAVITDTQKRLRPGMYARVSVTLPQTAELLIPETAITYNAYGESVFSVYTDETGVQKVKRESIKVGERRNGWAVVDKGLIEGVQVVTSGQLKLHDGVAVEGVPDTIALKLSGLEK</sequence>
<evidence type="ECO:0000259" key="4">
    <source>
        <dbReference type="Pfam" id="PF25917"/>
    </source>
</evidence>
<dbReference type="Gene3D" id="1.10.287.470">
    <property type="entry name" value="Helix hairpin bin"/>
    <property type="match status" value="1"/>
</dbReference>
<dbReference type="InterPro" id="IPR006143">
    <property type="entry name" value="RND_pump_MFP"/>
</dbReference>
<evidence type="ECO:0000259" key="5">
    <source>
        <dbReference type="Pfam" id="PF25954"/>
    </source>
</evidence>
<dbReference type="InterPro" id="IPR058792">
    <property type="entry name" value="Beta-barrel_RND_2"/>
</dbReference>
<feature type="domain" description="Multidrug resistance protein MdtA-like barrel-sandwich hybrid" evidence="4">
    <location>
        <begin position="68"/>
        <end position="195"/>
    </location>
</feature>
<dbReference type="SUPFAM" id="SSF111369">
    <property type="entry name" value="HlyD-like secretion proteins"/>
    <property type="match status" value="1"/>
</dbReference>
<dbReference type="InterPro" id="IPR058625">
    <property type="entry name" value="MdtA-like_BSH"/>
</dbReference>
<dbReference type="AlphaFoldDB" id="A0A345RK26"/>
<dbReference type="EMBL" id="CP029608">
    <property type="protein sequence ID" value="AXI59642.1"/>
    <property type="molecule type" value="Genomic_DNA"/>
</dbReference>
<reference evidence="6 7" key="1">
    <citation type="submission" date="2018-05" db="EMBL/GenBank/DDBJ databases">
        <title>Complete genome sequence of Pseudomonas kribbensis 46-2(T).</title>
        <authorList>
            <person name="Jeong H."/>
            <person name="Lee S.-G."/>
            <person name="Rha E."/>
            <person name="Kim H."/>
        </authorList>
    </citation>
    <scope>NUCLEOTIDE SEQUENCE [LARGE SCALE GENOMIC DNA]</scope>
    <source>
        <strain evidence="6 7">46-2</strain>
    </source>
</reference>
<dbReference type="Proteomes" id="UP000253720">
    <property type="component" value="Chromosome"/>
</dbReference>
<dbReference type="Pfam" id="PF25917">
    <property type="entry name" value="BSH_RND"/>
    <property type="match status" value="1"/>
</dbReference>
<dbReference type="GO" id="GO:1990281">
    <property type="term" value="C:efflux pump complex"/>
    <property type="evidence" value="ECO:0007669"/>
    <property type="project" value="TreeGrafter"/>
</dbReference>